<protein>
    <submittedName>
        <fullName evidence="2">Uncharacterized protein</fullName>
    </submittedName>
</protein>
<feature type="compositionally biased region" description="Basic and acidic residues" evidence="1">
    <location>
        <begin position="170"/>
        <end position="204"/>
    </location>
</feature>
<dbReference type="EMBL" id="GL888218">
    <property type="protein sequence ID" value="EGI64501.1"/>
    <property type="molecule type" value="Genomic_DNA"/>
</dbReference>
<dbReference type="InParanoid" id="F4WMM4"/>
<sequence length="306" mass="34710">MEHRCGMADNVLRQRQIGLSVPRLIHVIVELISRSKLLFKCSHGLRNETARAVKLGEPWKREIVGEKLARRKRRCSAIGRYGCDERSQRCSLDDASAKTDGTDRYRQMKCTAAPGSGSALRDSNGWLPPVAKHGRLQRLQRLHHRYQKKQDPTRLKCKLTVKFIARHVSSDRVSGKHDCPANRNSHTEISRNRAETKGGGKEEKEKEEEEEEEEAVPLRSLSRKLAKEDGESFHLRAASEVGANGGLKSFAIERRRNHSSLSSQGVAGSRPAEEQPVDLTRLPKIRRNYFKVAPILFKKCLKFLAY</sequence>
<organism evidence="3">
    <name type="scientific">Acromyrmex echinatior</name>
    <name type="common">Panamanian leafcutter ant</name>
    <name type="synonym">Acromyrmex octospinosus echinatior</name>
    <dbReference type="NCBI Taxonomy" id="103372"/>
    <lineage>
        <taxon>Eukaryota</taxon>
        <taxon>Metazoa</taxon>
        <taxon>Ecdysozoa</taxon>
        <taxon>Arthropoda</taxon>
        <taxon>Hexapoda</taxon>
        <taxon>Insecta</taxon>
        <taxon>Pterygota</taxon>
        <taxon>Neoptera</taxon>
        <taxon>Endopterygota</taxon>
        <taxon>Hymenoptera</taxon>
        <taxon>Apocrita</taxon>
        <taxon>Aculeata</taxon>
        <taxon>Formicoidea</taxon>
        <taxon>Formicidae</taxon>
        <taxon>Myrmicinae</taxon>
        <taxon>Acromyrmex</taxon>
    </lineage>
</organism>
<accession>F4WMM4</accession>
<gene>
    <name evidence="2" type="ORF">G5I_07007</name>
</gene>
<name>F4WMM4_ACREC</name>
<evidence type="ECO:0000313" key="3">
    <source>
        <dbReference type="Proteomes" id="UP000007755"/>
    </source>
</evidence>
<feature type="compositionally biased region" description="Acidic residues" evidence="1">
    <location>
        <begin position="205"/>
        <end position="215"/>
    </location>
</feature>
<feature type="region of interest" description="Disordered" evidence="1">
    <location>
        <begin position="170"/>
        <end position="223"/>
    </location>
</feature>
<proteinExistence type="predicted"/>
<dbReference type="Proteomes" id="UP000007755">
    <property type="component" value="Unassembled WGS sequence"/>
</dbReference>
<reference evidence="2" key="1">
    <citation type="submission" date="2011-02" db="EMBL/GenBank/DDBJ databases">
        <title>The genome of the leaf-cutting ant Acromyrmex echinatior suggests key adaptations to social evolution and fungus farming.</title>
        <authorList>
            <person name="Nygaard S."/>
            <person name="Zhang G."/>
        </authorList>
    </citation>
    <scope>NUCLEOTIDE SEQUENCE</scope>
</reference>
<evidence type="ECO:0000313" key="2">
    <source>
        <dbReference type="EMBL" id="EGI64501.1"/>
    </source>
</evidence>
<keyword evidence="3" id="KW-1185">Reference proteome</keyword>
<evidence type="ECO:0000256" key="1">
    <source>
        <dbReference type="SAM" id="MobiDB-lite"/>
    </source>
</evidence>
<dbReference type="AlphaFoldDB" id="F4WMM4"/>
<feature type="region of interest" description="Disordered" evidence="1">
    <location>
        <begin position="254"/>
        <end position="279"/>
    </location>
</feature>